<reference evidence="1" key="1">
    <citation type="submission" date="2015-09" db="EMBL/GenBank/DDBJ databases">
        <authorList>
            <consortium name="Pathogen Informatics"/>
        </authorList>
    </citation>
    <scope>NUCLEOTIDE SEQUENCE [LARGE SCALE GENOMIC DNA]</scope>
    <source>
        <strain evidence="1">2789STDY5834966</strain>
    </source>
</reference>
<dbReference type="EMBL" id="CYYC01000002">
    <property type="protein sequence ID" value="CUM78468.1"/>
    <property type="molecule type" value="Genomic_DNA"/>
</dbReference>
<dbReference type="AlphaFoldDB" id="A0A173RMQ3"/>
<gene>
    <name evidence="1" type="ORF">ERS852578_00209</name>
</gene>
<evidence type="ECO:0000313" key="1">
    <source>
        <dbReference type="EMBL" id="CUM78468.1"/>
    </source>
</evidence>
<organism evidence="1">
    <name type="scientific">Anaerobutyricum hallii</name>
    <dbReference type="NCBI Taxonomy" id="39488"/>
    <lineage>
        <taxon>Bacteria</taxon>
        <taxon>Bacillati</taxon>
        <taxon>Bacillota</taxon>
        <taxon>Clostridia</taxon>
        <taxon>Lachnospirales</taxon>
        <taxon>Lachnospiraceae</taxon>
        <taxon>Anaerobutyricum</taxon>
    </lineage>
</organism>
<proteinExistence type="predicted"/>
<protein>
    <submittedName>
        <fullName evidence="1">Uncharacterized protein</fullName>
    </submittedName>
</protein>
<dbReference type="RefSeq" id="WP_022170263.1">
    <property type="nucleotide sequence ID" value="NZ_CATVSP010000096.1"/>
</dbReference>
<dbReference type="OrthoDB" id="2112237at2"/>
<accession>A0A173RMQ3</accession>
<sequence length="65" mass="7359">MRVDSREDNLCVFCKYWLGKKADVSLITGKGKMEVTQGLCAASGSNKQIKSNSLCYRFDRDIIYC</sequence>
<dbReference type="Proteomes" id="UP000095390">
    <property type="component" value="Unassembled WGS sequence"/>
</dbReference>
<name>A0A173RMQ3_9FIRM</name>